<dbReference type="CDD" id="cd05483">
    <property type="entry name" value="retropepsin_like_bacteria"/>
    <property type="match status" value="1"/>
</dbReference>
<accession>A0A1V9EWU2</accession>
<dbReference type="Pfam" id="PF13650">
    <property type="entry name" value="Asp_protease_2"/>
    <property type="match status" value="2"/>
</dbReference>
<dbReference type="OrthoDB" id="3521766at2"/>
<evidence type="ECO:0000259" key="1">
    <source>
        <dbReference type="PROSITE" id="PS50106"/>
    </source>
</evidence>
<dbReference type="Pfam" id="PF17820">
    <property type="entry name" value="PDZ_6"/>
    <property type="match status" value="1"/>
</dbReference>
<gene>
    <name evidence="2" type="ORF">A4H97_01500</name>
</gene>
<sequence length="399" mass="44861">MRLLTIPILLFFFSVTLVQAQEEFIPPPAKQIARFPFRMLTGGIITVKARLSNYPDTLTFVLDTGSGGISLDSTTADYLKVPAKLSDRTIRGIAGVRRVFFSYGQTLHLPDLSVENLDFHINDYDVLTSAYGEKIDGIIGLSFLSRYILKVDYDSLAISVFTKGTIKYPRGGFLLKPLINTIPILHANIKDNRQVNSRFYFDTGAGMCLLLSADFVSDSNFVKPKRKWYATQAEGLGGKAPMKQGVIKQLQLGPYKFKNVPTYIFDDEYNVTQYPALGGLLGNDLLRRFNLIINYERKDIYMIPNTHYKEMFDYSYTGLGMYVIDGEIQVVDIMPESPAELAGFKPGDVIMGVANNFSNNIQTYKNLMQTPGEKLKVLVLRKDGPYQLTLKVKNILTGR</sequence>
<feature type="domain" description="PDZ" evidence="1">
    <location>
        <begin position="319"/>
        <end position="383"/>
    </location>
</feature>
<dbReference type="InterPro" id="IPR041489">
    <property type="entry name" value="PDZ_6"/>
</dbReference>
<dbReference type="InterPro" id="IPR034122">
    <property type="entry name" value="Retropepsin-like_bacterial"/>
</dbReference>
<reference evidence="3" key="1">
    <citation type="submission" date="2016-04" db="EMBL/GenBank/DDBJ databases">
        <authorList>
            <person name="Chen L."/>
            <person name="Zhuang W."/>
            <person name="Wang G."/>
        </authorList>
    </citation>
    <scope>NUCLEOTIDE SEQUENCE [LARGE SCALE GENOMIC DNA]</scope>
    <source>
        <strain evidence="3">17621</strain>
    </source>
</reference>
<dbReference type="PROSITE" id="PS50106">
    <property type="entry name" value="PDZ"/>
    <property type="match status" value="1"/>
</dbReference>
<dbReference type="Proteomes" id="UP000192610">
    <property type="component" value="Unassembled WGS sequence"/>
</dbReference>
<dbReference type="Gene3D" id="2.40.70.10">
    <property type="entry name" value="Acid Proteases"/>
    <property type="match status" value="2"/>
</dbReference>
<evidence type="ECO:0000313" key="3">
    <source>
        <dbReference type="Proteomes" id="UP000192610"/>
    </source>
</evidence>
<dbReference type="InterPro" id="IPR036034">
    <property type="entry name" value="PDZ_sf"/>
</dbReference>
<dbReference type="RefSeq" id="WP_081198875.1">
    <property type="nucleotide sequence ID" value="NZ_FOCZ01000001.1"/>
</dbReference>
<keyword evidence="3" id="KW-1185">Reference proteome</keyword>
<dbReference type="SMART" id="SM00228">
    <property type="entry name" value="PDZ"/>
    <property type="match status" value="1"/>
</dbReference>
<dbReference type="Gene3D" id="2.30.42.10">
    <property type="match status" value="1"/>
</dbReference>
<evidence type="ECO:0000313" key="2">
    <source>
        <dbReference type="EMBL" id="OQP50542.1"/>
    </source>
</evidence>
<dbReference type="SUPFAM" id="SSF50156">
    <property type="entry name" value="PDZ domain-like"/>
    <property type="match status" value="1"/>
</dbReference>
<dbReference type="STRING" id="354355.SAMN05660816_00644"/>
<name>A0A1V9EWU2_9BACT</name>
<dbReference type="InterPro" id="IPR021109">
    <property type="entry name" value="Peptidase_aspartic_dom_sf"/>
</dbReference>
<organism evidence="2 3">
    <name type="scientific">Niastella yeongjuensis</name>
    <dbReference type="NCBI Taxonomy" id="354355"/>
    <lineage>
        <taxon>Bacteria</taxon>
        <taxon>Pseudomonadati</taxon>
        <taxon>Bacteroidota</taxon>
        <taxon>Chitinophagia</taxon>
        <taxon>Chitinophagales</taxon>
        <taxon>Chitinophagaceae</taxon>
        <taxon>Niastella</taxon>
    </lineage>
</organism>
<protein>
    <submittedName>
        <fullName evidence="2">Signal protein PDZ</fullName>
    </submittedName>
</protein>
<dbReference type="EMBL" id="LVXG01000012">
    <property type="protein sequence ID" value="OQP50542.1"/>
    <property type="molecule type" value="Genomic_DNA"/>
</dbReference>
<dbReference type="InterPro" id="IPR001478">
    <property type="entry name" value="PDZ"/>
</dbReference>
<dbReference type="AlphaFoldDB" id="A0A1V9EWU2"/>
<comment type="caution">
    <text evidence="2">The sequence shown here is derived from an EMBL/GenBank/DDBJ whole genome shotgun (WGS) entry which is preliminary data.</text>
</comment>
<proteinExistence type="predicted"/>
<dbReference type="SUPFAM" id="SSF50630">
    <property type="entry name" value="Acid proteases"/>
    <property type="match status" value="2"/>
</dbReference>